<organism evidence="2 3">
    <name type="scientific">Yinghuangia soli</name>
    <dbReference type="NCBI Taxonomy" id="2908204"/>
    <lineage>
        <taxon>Bacteria</taxon>
        <taxon>Bacillati</taxon>
        <taxon>Actinomycetota</taxon>
        <taxon>Actinomycetes</taxon>
        <taxon>Kitasatosporales</taxon>
        <taxon>Streptomycetaceae</taxon>
        <taxon>Yinghuangia</taxon>
    </lineage>
</organism>
<keyword evidence="1" id="KW-0472">Membrane</keyword>
<protein>
    <submittedName>
        <fullName evidence="2">Uncharacterized protein</fullName>
    </submittedName>
</protein>
<proteinExistence type="predicted"/>
<feature type="transmembrane region" description="Helical" evidence="1">
    <location>
        <begin position="12"/>
        <end position="33"/>
    </location>
</feature>
<evidence type="ECO:0000256" key="1">
    <source>
        <dbReference type="SAM" id="Phobius"/>
    </source>
</evidence>
<evidence type="ECO:0000313" key="3">
    <source>
        <dbReference type="Proteomes" id="UP001165378"/>
    </source>
</evidence>
<comment type="caution">
    <text evidence="2">The sequence shown here is derived from an EMBL/GenBank/DDBJ whole genome shotgun (WGS) entry which is preliminary data.</text>
</comment>
<dbReference type="Proteomes" id="UP001165378">
    <property type="component" value="Unassembled WGS sequence"/>
</dbReference>
<dbReference type="RefSeq" id="WP_235051743.1">
    <property type="nucleotide sequence ID" value="NZ_JAKFHA010000004.1"/>
</dbReference>
<dbReference type="AlphaFoldDB" id="A0AA41PXK2"/>
<keyword evidence="3" id="KW-1185">Reference proteome</keyword>
<keyword evidence="1" id="KW-0812">Transmembrane</keyword>
<evidence type="ECO:0000313" key="2">
    <source>
        <dbReference type="EMBL" id="MCF2527583.1"/>
    </source>
</evidence>
<sequence length="150" mass="16242">MARRGAPRFSCLSVVVVAVVVVGLVVAGLVVTLKYEARRDLKRTEKLALEHARHWADVVAGQLDAGASPVRDSLRLDFWEVKVRVVTLDRTVDGITGIVKAEELRTTTFGKSTIFRCFSYDIPVKGRPEGRFTVVPVACPPVLPGVGGGT</sequence>
<accession>A0AA41PXK2</accession>
<name>A0AA41PXK2_9ACTN</name>
<keyword evidence="1" id="KW-1133">Transmembrane helix</keyword>
<reference evidence="2" key="1">
    <citation type="submission" date="2022-01" db="EMBL/GenBank/DDBJ databases">
        <title>Genome-Based Taxonomic Classification of the Phylum Actinobacteria.</title>
        <authorList>
            <person name="Gao Y."/>
        </authorList>
    </citation>
    <scope>NUCLEOTIDE SEQUENCE</scope>
    <source>
        <strain evidence="2">KLBMP 8922</strain>
    </source>
</reference>
<dbReference type="EMBL" id="JAKFHA010000004">
    <property type="protein sequence ID" value="MCF2527583.1"/>
    <property type="molecule type" value="Genomic_DNA"/>
</dbReference>
<gene>
    <name evidence="2" type="ORF">LZ495_10200</name>
</gene>